<dbReference type="PROSITE" id="PS50020">
    <property type="entry name" value="WW_DOMAIN_2"/>
    <property type="match status" value="1"/>
</dbReference>
<gene>
    <name evidence="3" type="ORF">Pyn_16908</name>
</gene>
<dbReference type="Gene3D" id="2.20.70.10">
    <property type="match status" value="1"/>
</dbReference>
<sequence>MGKRKERRLAAKTNAGRRVKLDLFAEPSGDLGGSAEHDELGGDMKSKGHDGLPNSPSSSGQQPTNPLLLLGQYSDDELDDDSNQVLSNAAVGNSSPENNDEDKSSLGESYQHMDTNANEDLASQKVKQQGGDTNSALNDCDQSMEDSDKRENDDVASSDLRTELYLTDQAFVPETSSVQVIGDVSSGWKIVMHEESNSYYYWNTETGETSWEVPDVLTQETKLTSDQKTPTVAGKLENVPVGTEESNLTSDVKLDGFSNSDTNEGAANMVPHGTESYGNGCGSKWMSGI</sequence>
<feature type="compositionally biased region" description="Basic and acidic residues" evidence="1">
    <location>
        <begin position="35"/>
        <end position="50"/>
    </location>
</feature>
<dbReference type="PANTHER" id="PTHR47852:SF2">
    <property type="entry name" value="WW DOMAIN-CONTAINING PROTEIN"/>
    <property type="match status" value="1"/>
</dbReference>
<evidence type="ECO:0000313" key="4">
    <source>
        <dbReference type="Proteomes" id="UP000250321"/>
    </source>
</evidence>
<dbReference type="EMBL" id="PJQY01000038">
    <property type="protein sequence ID" value="PQQ20334.1"/>
    <property type="molecule type" value="Genomic_DNA"/>
</dbReference>
<evidence type="ECO:0000259" key="2">
    <source>
        <dbReference type="PROSITE" id="PS50020"/>
    </source>
</evidence>
<dbReference type="CDD" id="cd00201">
    <property type="entry name" value="WW"/>
    <property type="match status" value="1"/>
</dbReference>
<dbReference type="SUPFAM" id="SSF51045">
    <property type="entry name" value="WW domain"/>
    <property type="match status" value="1"/>
</dbReference>
<dbReference type="PROSITE" id="PS01159">
    <property type="entry name" value="WW_DOMAIN_1"/>
    <property type="match status" value="1"/>
</dbReference>
<dbReference type="SMART" id="SM00456">
    <property type="entry name" value="WW"/>
    <property type="match status" value="1"/>
</dbReference>
<dbReference type="OrthoDB" id="2367685at2759"/>
<dbReference type="Proteomes" id="UP000250321">
    <property type="component" value="Unassembled WGS sequence"/>
</dbReference>
<evidence type="ECO:0000256" key="1">
    <source>
        <dbReference type="SAM" id="MobiDB-lite"/>
    </source>
</evidence>
<comment type="caution">
    <text evidence="3">The sequence shown here is derived from an EMBL/GenBank/DDBJ whole genome shotgun (WGS) entry which is preliminary data.</text>
</comment>
<accession>A0A314ZSA7</accession>
<dbReference type="InterPro" id="IPR036020">
    <property type="entry name" value="WW_dom_sf"/>
</dbReference>
<dbReference type="STRING" id="2094558.A0A314ZSA7"/>
<evidence type="ECO:0000313" key="3">
    <source>
        <dbReference type="EMBL" id="PQQ20334.1"/>
    </source>
</evidence>
<organism evidence="3 4">
    <name type="scientific">Prunus yedoensis var. nudiflora</name>
    <dbReference type="NCBI Taxonomy" id="2094558"/>
    <lineage>
        <taxon>Eukaryota</taxon>
        <taxon>Viridiplantae</taxon>
        <taxon>Streptophyta</taxon>
        <taxon>Embryophyta</taxon>
        <taxon>Tracheophyta</taxon>
        <taxon>Spermatophyta</taxon>
        <taxon>Magnoliopsida</taxon>
        <taxon>eudicotyledons</taxon>
        <taxon>Gunneridae</taxon>
        <taxon>Pentapetalae</taxon>
        <taxon>rosids</taxon>
        <taxon>fabids</taxon>
        <taxon>Rosales</taxon>
        <taxon>Rosaceae</taxon>
        <taxon>Amygdaloideae</taxon>
        <taxon>Amygdaleae</taxon>
        <taxon>Prunus</taxon>
    </lineage>
</organism>
<keyword evidence="4" id="KW-1185">Reference proteome</keyword>
<proteinExistence type="predicted"/>
<feature type="compositionally biased region" description="Polar residues" evidence="1">
    <location>
        <begin position="125"/>
        <end position="141"/>
    </location>
</feature>
<feature type="compositionally biased region" description="Polar residues" evidence="1">
    <location>
        <begin position="83"/>
        <end position="97"/>
    </location>
</feature>
<feature type="compositionally biased region" description="Polar residues" evidence="1">
    <location>
        <begin position="106"/>
        <end position="118"/>
    </location>
</feature>
<feature type="domain" description="WW" evidence="2">
    <location>
        <begin position="182"/>
        <end position="216"/>
    </location>
</feature>
<dbReference type="Pfam" id="PF00397">
    <property type="entry name" value="WW"/>
    <property type="match status" value="1"/>
</dbReference>
<dbReference type="AlphaFoldDB" id="A0A314ZSA7"/>
<feature type="region of interest" description="Disordered" evidence="1">
    <location>
        <begin position="1"/>
        <end position="156"/>
    </location>
</feature>
<dbReference type="InterPro" id="IPR001202">
    <property type="entry name" value="WW_dom"/>
</dbReference>
<dbReference type="PANTHER" id="PTHR47852">
    <property type="entry name" value="OS06G0298400 PROTEIN"/>
    <property type="match status" value="1"/>
</dbReference>
<reference evidence="3 4" key="1">
    <citation type="submission" date="2018-02" db="EMBL/GenBank/DDBJ databases">
        <title>Draft genome of wild Prunus yedoensis var. nudiflora.</title>
        <authorList>
            <person name="Baek S."/>
            <person name="Kim J.-H."/>
            <person name="Choi K."/>
            <person name="Kim G.-B."/>
            <person name="Cho A."/>
            <person name="Jang H."/>
            <person name="Shin C.-H."/>
            <person name="Yu H.-J."/>
            <person name="Mun J.-H."/>
        </authorList>
    </citation>
    <scope>NUCLEOTIDE SEQUENCE [LARGE SCALE GENOMIC DNA]</scope>
    <source>
        <strain evidence="4">cv. Jeju island</strain>
        <tissue evidence="3">Leaf</tissue>
    </source>
</reference>
<name>A0A314ZSA7_PRUYE</name>
<feature type="compositionally biased region" description="Polar residues" evidence="1">
    <location>
        <begin position="54"/>
        <end position="65"/>
    </location>
</feature>
<protein>
    <recommendedName>
        <fullName evidence="2">WW domain-containing protein</fullName>
    </recommendedName>
</protein>